<proteinExistence type="predicted"/>
<name>A0A840UYA8_9BACT</name>
<feature type="chain" id="PRO_5033024645" description="Lipoprotein" evidence="2">
    <location>
        <begin position="23"/>
        <end position="112"/>
    </location>
</feature>
<evidence type="ECO:0000313" key="3">
    <source>
        <dbReference type="EMBL" id="MBB5349806.1"/>
    </source>
</evidence>
<evidence type="ECO:0000256" key="1">
    <source>
        <dbReference type="SAM" id="MobiDB-lite"/>
    </source>
</evidence>
<evidence type="ECO:0008006" key="5">
    <source>
        <dbReference type="Google" id="ProtNLM"/>
    </source>
</evidence>
<dbReference type="AlphaFoldDB" id="A0A840UYA8"/>
<organism evidence="3 4">
    <name type="scientific">Haloferula luteola</name>
    <dbReference type="NCBI Taxonomy" id="595692"/>
    <lineage>
        <taxon>Bacteria</taxon>
        <taxon>Pseudomonadati</taxon>
        <taxon>Verrucomicrobiota</taxon>
        <taxon>Verrucomicrobiia</taxon>
        <taxon>Verrucomicrobiales</taxon>
        <taxon>Verrucomicrobiaceae</taxon>
        <taxon>Haloferula</taxon>
    </lineage>
</organism>
<dbReference type="Proteomes" id="UP000557717">
    <property type="component" value="Unassembled WGS sequence"/>
</dbReference>
<dbReference type="RefSeq" id="WP_184014636.1">
    <property type="nucleotide sequence ID" value="NZ_JACHFD010000001.1"/>
</dbReference>
<feature type="region of interest" description="Disordered" evidence="1">
    <location>
        <begin position="47"/>
        <end position="112"/>
    </location>
</feature>
<sequence>MRLFPLALATLCLLLPSCGLIRMPIHVVGGVVEGTARATKAAVDVPGNALKKRKAKKAAEQQKKEAAEAAAQQGTPLTHDTLPVPPPAPPAADSGAGEYPASPPVEDLPLPE</sequence>
<protein>
    <recommendedName>
        <fullName evidence="5">Lipoprotein</fullName>
    </recommendedName>
</protein>
<feature type="signal peptide" evidence="2">
    <location>
        <begin position="1"/>
        <end position="22"/>
    </location>
</feature>
<evidence type="ECO:0000256" key="2">
    <source>
        <dbReference type="SAM" id="SignalP"/>
    </source>
</evidence>
<dbReference type="EMBL" id="JACHFD010000001">
    <property type="protein sequence ID" value="MBB5349806.1"/>
    <property type="molecule type" value="Genomic_DNA"/>
</dbReference>
<keyword evidence="2" id="KW-0732">Signal</keyword>
<keyword evidence="4" id="KW-1185">Reference proteome</keyword>
<reference evidence="3 4" key="1">
    <citation type="submission" date="2020-08" db="EMBL/GenBank/DDBJ databases">
        <title>Genomic Encyclopedia of Type Strains, Phase IV (KMG-IV): sequencing the most valuable type-strain genomes for metagenomic binning, comparative biology and taxonomic classification.</title>
        <authorList>
            <person name="Goeker M."/>
        </authorList>
    </citation>
    <scope>NUCLEOTIDE SEQUENCE [LARGE SCALE GENOMIC DNA]</scope>
    <source>
        <strain evidence="3 4">YC6886</strain>
    </source>
</reference>
<accession>A0A840UYA8</accession>
<evidence type="ECO:0000313" key="4">
    <source>
        <dbReference type="Proteomes" id="UP000557717"/>
    </source>
</evidence>
<feature type="compositionally biased region" description="Basic and acidic residues" evidence="1">
    <location>
        <begin position="57"/>
        <end position="67"/>
    </location>
</feature>
<gene>
    <name evidence="3" type="ORF">HNR46_000027</name>
</gene>
<comment type="caution">
    <text evidence="3">The sequence shown here is derived from an EMBL/GenBank/DDBJ whole genome shotgun (WGS) entry which is preliminary data.</text>
</comment>